<keyword evidence="2" id="KW-1185">Reference proteome</keyword>
<proteinExistence type="predicted"/>
<dbReference type="RefSeq" id="WP_249916177.1">
    <property type="nucleotide sequence ID" value="NZ_JAMGBB010000001.1"/>
</dbReference>
<dbReference type="EMBL" id="JAMGBB010000001">
    <property type="protein sequence ID" value="MCL6741811.1"/>
    <property type="molecule type" value="Genomic_DNA"/>
</dbReference>
<comment type="caution">
    <text evidence="1">The sequence shown here is derived from an EMBL/GenBank/DDBJ whole genome shotgun (WGS) entry which is preliminary data.</text>
</comment>
<sequence>MESYSRGFTAPSTPFPGATISLECVRYFEGQRYVDGEWRTNVLGQDGSWVGYQGADNVQDTLEAMVTMLAPFYDGSSLWLDDETGESLTFWEMIVRSTPTNLGPPPEA</sequence>
<evidence type="ECO:0000313" key="2">
    <source>
        <dbReference type="Proteomes" id="UP001165383"/>
    </source>
</evidence>
<accession>A0ABT0SBM0</accession>
<evidence type="ECO:0000313" key="1">
    <source>
        <dbReference type="EMBL" id="MCL6741811.1"/>
    </source>
</evidence>
<protein>
    <submittedName>
        <fullName evidence="1">Uncharacterized protein</fullName>
    </submittedName>
</protein>
<organism evidence="1 2">
    <name type="scientific">Sphingomonas brevis</name>
    <dbReference type="NCBI Taxonomy" id="2908206"/>
    <lineage>
        <taxon>Bacteria</taxon>
        <taxon>Pseudomonadati</taxon>
        <taxon>Pseudomonadota</taxon>
        <taxon>Alphaproteobacteria</taxon>
        <taxon>Sphingomonadales</taxon>
        <taxon>Sphingomonadaceae</taxon>
        <taxon>Sphingomonas</taxon>
    </lineage>
</organism>
<dbReference type="Proteomes" id="UP001165383">
    <property type="component" value="Unassembled WGS sequence"/>
</dbReference>
<name>A0ABT0SBM0_9SPHN</name>
<gene>
    <name evidence="1" type="ORF">LZ518_11800</name>
</gene>
<reference evidence="1" key="1">
    <citation type="submission" date="2022-05" db="EMBL/GenBank/DDBJ databases">
        <authorList>
            <person name="Jo J.-H."/>
            <person name="Im W.-T."/>
        </authorList>
    </citation>
    <scope>NUCLEOTIDE SEQUENCE</scope>
    <source>
        <strain evidence="1">RB56-2</strain>
    </source>
</reference>